<dbReference type="AlphaFoldDB" id="A0A0A9AJG7"/>
<organism evidence="1">
    <name type="scientific">Arundo donax</name>
    <name type="common">Giant reed</name>
    <name type="synonym">Donax arundinaceus</name>
    <dbReference type="NCBI Taxonomy" id="35708"/>
    <lineage>
        <taxon>Eukaryota</taxon>
        <taxon>Viridiplantae</taxon>
        <taxon>Streptophyta</taxon>
        <taxon>Embryophyta</taxon>
        <taxon>Tracheophyta</taxon>
        <taxon>Spermatophyta</taxon>
        <taxon>Magnoliopsida</taxon>
        <taxon>Liliopsida</taxon>
        <taxon>Poales</taxon>
        <taxon>Poaceae</taxon>
        <taxon>PACMAD clade</taxon>
        <taxon>Arundinoideae</taxon>
        <taxon>Arundineae</taxon>
        <taxon>Arundo</taxon>
    </lineage>
</organism>
<proteinExistence type="predicted"/>
<reference evidence="1" key="2">
    <citation type="journal article" date="2015" name="Data Brief">
        <title>Shoot transcriptome of the giant reed, Arundo donax.</title>
        <authorList>
            <person name="Barrero R.A."/>
            <person name="Guerrero F.D."/>
            <person name="Moolhuijzen P."/>
            <person name="Goolsby J.A."/>
            <person name="Tidwell J."/>
            <person name="Bellgard S.E."/>
            <person name="Bellgard M.I."/>
        </authorList>
    </citation>
    <scope>NUCLEOTIDE SEQUENCE</scope>
    <source>
        <tissue evidence="1">Shoot tissue taken approximately 20 cm above the soil surface</tissue>
    </source>
</reference>
<accession>A0A0A9AJG7</accession>
<sequence length="26" mass="3169">MGNSSELRYKREKVILRFETYNDFAT</sequence>
<evidence type="ECO:0000313" key="1">
    <source>
        <dbReference type="EMBL" id="JAD47222.1"/>
    </source>
</evidence>
<reference evidence="1" key="1">
    <citation type="submission" date="2014-09" db="EMBL/GenBank/DDBJ databases">
        <authorList>
            <person name="Magalhaes I.L.F."/>
            <person name="Oliveira U."/>
            <person name="Santos F.R."/>
            <person name="Vidigal T.H.D.A."/>
            <person name="Brescovit A.D."/>
            <person name="Santos A.J."/>
        </authorList>
    </citation>
    <scope>NUCLEOTIDE SEQUENCE</scope>
    <source>
        <tissue evidence="1">Shoot tissue taken approximately 20 cm above the soil surface</tissue>
    </source>
</reference>
<dbReference type="EMBL" id="GBRH01250673">
    <property type="protein sequence ID" value="JAD47222.1"/>
    <property type="molecule type" value="Transcribed_RNA"/>
</dbReference>
<name>A0A0A9AJG7_ARUDO</name>
<protein>
    <submittedName>
        <fullName evidence="1">Uncharacterized protein</fullName>
    </submittedName>
</protein>